<dbReference type="KEGG" id="iag:Igag_0277"/>
<dbReference type="PIRSF" id="PIRSF009433">
    <property type="entry name" value="DUF1464"/>
    <property type="match status" value="1"/>
</dbReference>
<keyword evidence="2" id="KW-1185">Reference proteome</keyword>
<evidence type="ECO:0008006" key="3">
    <source>
        <dbReference type="Google" id="ProtNLM"/>
    </source>
</evidence>
<dbReference type="BioCyc" id="IAGG583356:GHAH-288-MONOMER"/>
<dbReference type="SUPFAM" id="SSF53067">
    <property type="entry name" value="Actin-like ATPase domain"/>
    <property type="match status" value="1"/>
</dbReference>
<dbReference type="Gene3D" id="3.30.420.40">
    <property type="match status" value="1"/>
</dbReference>
<sequence>MRVAGIDPGTKSFDIVVVEDDRVVFEKSIETIEIAKDPQILIDALRDLSVDYIVGPSGYGVPVTFGNEILDPRRFAVEILLLSTEEDIENGVKIGEIGIWVYDALAKVVTYLVNHYRDRVLFIPSVIQLQTVPWYRKINRIDMGTVDKLASAFLAIYNESIRESKSLNDINIIVAEIGFGYIGIIAVKEGRVVDGIGGTYASIGTLTAGAMDLEVVVGVKRWNRWDVFHGGVFWTSNTFDLEDLIRAYKNSEEPLASLYLSFIEGIAKDIARAMTVVPRVDKVVLTGRYSRNRDIVKHLLELVRDVEIAGIQGLKGAVISKEAGQGYAAIGEGIVGGYFADIVDHMKIKEACGTVVDYVVHQAAKGFRERIIKAYRDLVKNPRFCEKLYIR</sequence>
<dbReference type="EMBL" id="CP002098">
    <property type="protein sequence ID" value="ADM27125.1"/>
    <property type="molecule type" value="Genomic_DNA"/>
</dbReference>
<evidence type="ECO:0000313" key="1">
    <source>
        <dbReference type="EMBL" id="ADM27125.1"/>
    </source>
</evidence>
<dbReference type="Pfam" id="PF07318">
    <property type="entry name" value="DUF1464"/>
    <property type="match status" value="1"/>
</dbReference>
<dbReference type="Proteomes" id="UP000001304">
    <property type="component" value="Chromosome"/>
</dbReference>
<evidence type="ECO:0000313" key="2">
    <source>
        <dbReference type="Proteomes" id="UP000001304"/>
    </source>
</evidence>
<gene>
    <name evidence="1" type="ordered locus">Igag_0277</name>
</gene>
<dbReference type="InterPro" id="IPR009927">
    <property type="entry name" value="DUF1464"/>
</dbReference>
<dbReference type="HOGENOM" id="CLU_075234_0_0_2"/>
<organism evidence="1 2">
    <name type="scientific">Ignisphaera aggregans (strain DSM 17230 / JCM 13409 / AQ1.S1)</name>
    <dbReference type="NCBI Taxonomy" id="583356"/>
    <lineage>
        <taxon>Archaea</taxon>
        <taxon>Thermoproteota</taxon>
        <taxon>Thermoprotei</taxon>
        <taxon>Desulfurococcales</taxon>
        <taxon>Desulfurococcaceae</taxon>
        <taxon>Ignisphaera</taxon>
    </lineage>
</organism>
<name>E0SQQ1_IGNAA</name>
<reference evidence="1 2" key="1">
    <citation type="journal article" date="2010" name="Stand. Genomic Sci.">
        <title>Complete genome sequence of Ignisphaera aggregans type strain (AQ1.S1).</title>
        <authorList>
            <person name="Goker M."/>
            <person name="Held B."/>
            <person name="Lapidus A."/>
            <person name="Nolan M."/>
            <person name="Spring S."/>
            <person name="Yasawong M."/>
            <person name="Lucas S."/>
            <person name="Glavina Del Rio T."/>
            <person name="Tice H."/>
            <person name="Cheng J.F."/>
            <person name="Goodwin L."/>
            <person name="Tapia R."/>
            <person name="Pitluck S."/>
            <person name="Liolios K."/>
            <person name="Ivanova N."/>
            <person name="Mavromatis K."/>
            <person name="Mikhailova N."/>
            <person name="Pati A."/>
            <person name="Chen A."/>
            <person name="Palaniappan K."/>
            <person name="Brambilla E."/>
            <person name="Land M."/>
            <person name="Hauser L."/>
            <person name="Chang Y.J."/>
            <person name="Jeffries C.D."/>
            <person name="Brettin T."/>
            <person name="Detter J.C."/>
            <person name="Han C."/>
            <person name="Rohde M."/>
            <person name="Sikorski J."/>
            <person name="Woyke T."/>
            <person name="Bristow J."/>
            <person name="Eisen J.A."/>
            <person name="Markowitz V."/>
            <person name="Hugenholtz P."/>
            <person name="Kyrpides N.C."/>
            <person name="Klenk H.P."/>
        </authorList>
    </citation>
    <scope>NUCLEOTIDE SEQUENCE [LARGE SCALE GENOMIC DNA]</scope>
    <source>
        <strain evidence="2">DSM 17230 / JCM 13409 / AQ1.S1</strain>
    </source>
</reference>
<accession>E0SQQ1</accession>
<dbReference type="STRING" id="583356.Igag_0277"/>
<dbReference type="AlphaFoldDB" id="E0SQQ1"/>
<dbReference type="InterPro" id="IPR043129">
    <property type="entry name" value="ATPase_NBD"/>
</dbReference>
<protein>
    <recommendedName>
        <fullName evidence="3">DUF1464 domain-containing protein</fullName>
    </recommendedName>
</protein>
<proteinExistence type="predicted"/>